<dbReference type="Gene3D" id="2.120.10.30">
    <property type="entry name" value="TolB, C-terminal domain"/>
    <property type="match status" value="1"/>
</dbReference>
<reference evidence="6 7" key="1">
    <citation type="journal article" date="2014" name="BMC Genomics">
        <title>Genome and secretome analysis of the hemibiotrophic fungal pathogen, Moniliophthora roreri, which causes frosty pod rot disease of cacao: mechanisms of the biotrophic and necrotrophic phases.</title>
        <authorList>
            <person name="Meinhardt L.W."/>
            <person name="Costa G.G.L."/>
            <person name="Thomazella D.P.T."/>
            <person name="Teixeira P.J.P.L."/>
            <person name="Carazzolle M.F."/>
            <person name="Schuster S.C."/>
            <person name="Carlson J.E."/>
            <person name="Guiltinan M.J."/>
            <person name="Mieczkowski P."/>
            <person name="Farmer A."/>
            <person name="Ramaraj T."/>
            <person name="Crozier J."/>
            <person name="Davis R.E."/>
            <person name="Shao J."/>
            <person name="Melnick R.L."/>
            <person name="Pereira G.A.G."/>
            <person name="Bailey B.A."/>
        </authorList>
    </citation>
    <scope>NUCLEOTIDE SEQUENCE [LARGE SCALE GENOMIC DNA]</scope>
    <source>
        <strain evidence="6 7">MCA 2997</strain>
    </source>
</reference>
<dbReference type="Pfam" id="PF00326">
    <property type="entry name" value="Peptidase_S9"/>
    <property type="match status" value="1"/>
</dbReference>
<protein>
    <recommendedName>
        <fullName evidence="4">Dipeptidyl-peptidase V</fullName>
    </recommendedName>
</protein>
<dbReference type="InterPro" id="IPR011659">
    <property type="entry name" value="WD40"/>
</dbReference>
<accession>V2XQH0</accession>
<evidence type="ECO:0000313" key="7">
    <source>
        <dbReference type="Proteomes" id="UP000017559"/>
    </source>
</evidence>
<comment type="similarity">
    <text evidence="1">Belongs to the peptidase S9C family.</text>
</comment>
<dbReference type="SUPFAM" id="SSF53474">
    <property type="entry name" value="alpha/beta-Hydrolases"/>
    <property type="match status" value="1"/>
</dbReference>
<evidence type="ECO:0000256" key="2">
    <source>
        <dbReference type="ARBA" id="ARBA00022801"/>
    </source>
</evidence>
<dbReference type="Pfam" id="PF07676">
    <property type="entry name" value="PD40"/>
    <property type="match status" value="1"/>
</dbReference>
<keyword evidence="3" id="KW-0645">Protease</keyword>
<name>V2XQH0_MONRO</name>
<dbReference type="GO" id="GO:0006508">
    <property type="term" value="P:proteolysis"/>
    <property type="evidence" value="ECO:0007669"/>
    <property type="project" value="InterPro"/>
</dbReference>
<evidence type="ECO:0000259" key="5">
    <source>
        <dbReference type="Pfam" id="PF00326"/>
    </source>
</evidence>
<dbReference type="KEGG" id="mrr:Moror_14173"/>
<dbReference type="InterPro" id="IPR029058">
    <property type="entry name" value="AB_hydrolase_fold"/>
</dbReference>
<dbReference type="HOGENOM" id="CLU_008615_2_0_1"/>
<dbReference type="InterPro" id="IPR001375">
    <property type="entry name" value="Peptidase_S9_cat"/>
</dbReference>
<comment type="caution">
    <text evidence="6">The sequence shown here is derived from an EMBL/GenBank/DDBJ whole genome shotgun (WGS) entry which is preliminary data.</text>
</comment>
<evidence type="ECO:0000313" key="6">
    <source>
        <dbReference type="EMBL" id="ESK94780.1"/>
    </source>
</evidence>
<feature type="domain" description="Peptidase S9 prolyl oligopeptidase catalytic" evidence="5">
    <location>
        <begin position="446"/>
        <end position="652"/>
    </location>
</feature>
<dbReference type="EMBL" id="AWSO01000121">
    <property type="protein sequence ID" value="ESK94780.1"/>
    <property type="molecule type" value="Genomic_DNA"/>
</dbReference>
<dbReference type="PANTHER" id="PTHR42776:SF27">
    <property type="entry name" value="DIPEPTIDYL PEPTIDASE FAMILY MEMBER 6"/>
    <property type="match status" value="1"/>
</dbReference>
<dbReference type="Proteomes" id="UP000017559">
    <property type="component" value="Unassembled WGS sequence"/>
</dbReference>
<evidence type="ECO:0000256" key="4">
    <source>
        <dbReference type="ARBA" id="ARBA00032829"/>
    </source>
</evidence>
<dbReference type="InterPro" id="IPR011042">
    <property type="entry name" value="6-blade_b-propeller_TolB-like"/>
</dbReference>
<organism evidence="6 7">
    <name type="scientific">Moniliophthora roreri (strain MCA 2997)</name>
    <name type="common">Cocoa frosty pod rot fungus</name>
    <name type="synonym">Crinipellis roreri</name>
    <dbReference type="NCBI Taxonomy" id="1381753"/>
    <lineage>
        <taxon>Eukaryota</taxon>
        <taxon>Fungi</taxon>
        <taxon>Dikarya</taxon>
        <taxon>Basidiomycota</taxon>
        <taxon>Agaricomycotina</taxon>
        <taxon>Agaricomycetes</taxon>
        <taxon>Agaricomycetidae</taxon>
        <taxon>Agaricales</taxon>
        <taxon>Marasmiineae</taxon>
        <taxon>Marasmiaceae</taxon>
        <taxon>Moniliophthora</taxon>
    </lineage>
</organism>
<dbReference type="SUPFAM" id="SSF82171">
    <property type="entry name" value="DPP6 N-terminal domain-like"/>
    <property type="match status" value="1"/>
</dbReference>
<keyword evidence="7" id="KW-1185">Reference proteome</keyword>
<dbReference type="GO" id="GO:0004252">
    <property type="term" value="F:serine-type endopeptidase activity"/>
    <property type="evidence" value="ECO:0007669"/>
    <property type="project" value="TreeGrafter"/>
</dbReference>
<evidence type="ECO:0000256" key="1">
    <source>
        <dbReference type="ARBA" id="ARBA00010040"/>
    </source>
</evidence>
<keyword evidence="2" id="KW-0378">Hydrolase</keyword>
<dbReference type="OrthoDB" id="43744at2759"/>
<keyword evidence="3" id="KW-0720">Serine protease</keyword>
<sequence length="652" mass="72531">MVTAHDYAEAERIASVRISLDGSRVVYTCGPRYTKKTAISSVWIANISRAGSATKLTTGDHYDFSPVFNPLSSNEIYFLSNRHGASHLFKLILNNGNQMEGEPRRVFEFDGPYTVTSFSISPDGCTLAFVYRSDRDRGESKPKVWRKMENPGMVGLVDLKDDSRTVRQLVAHAAMHVESFIWTPDSSAIIYRVCQNNDMESQHATMMEHMISIVTGHIESTNYYPRLPGDVVCKSNRQLFIIQPRTPEQLMETGALWARRMGDEMHHLGYGDDDQPFSITDLGSSTSQFAISIGRGVNSSIDVFNLSTRMFTAYQTKDEKEAILDKVWDMKFSADGLYILVLVLSSIVTGEPPNVWAVTLDSTGKQLQKVKLSSHYAWLRPEDIPIGQVVTWESSDGTQLQGMIHYPRGMIESELKSLPTVMVPHGGPEIRDVPEITFDALYWKILLASEGYLVLSPNYRGSSGRGEAFAKQGVPCGNLDWDDVESMITNCIQRGIVNPGRLAIAGYSQGGFMAAFACSRPHPKFAFKAVIIGAGVTDGGALAASSDIPDAQAFLSNSYPWAPGNYVDYFRASAIKDACHVRAPVLFVHGEQDERIPLAQAIGFYRGIERVAHTTPKPILVVYPEEGHFFRKAANVEDMLNRIVQFLDRYMK</sequence>
<dbReference type="PANTHER" id="PTHR42776">
    <property type="entry name" value="SERINE PEPTIDASE S9 FAMILY MEMBER"/>
    <property type="match status" value="1"/>
</dbReference>
<dbReference type="AlphaFoldDB" id="V2XQH0"/>
<proteinExistence type="inferred from homology"/>
<evidence type="ECO:0000256" key="3">
    <source>
        <dbReference type="ARBA" id="ARBA00022825"/>
    </source>
</evidence>
<dbReference type="Gene3D" id="3.40.50.1820">
    <property type="entry name" value="alpha/beta hydrolase"/>
    <property type="match status" value="1"/>
</dbReference>
<gene>
    <name evidence="6" type="ORF">Moror_14173</name>
</gene>